<keyword evidence="3" id="KW-0159">Chromosome partition</keyword>
<feature type="compositionally biased region" description="Basic residues" evidence="7">
    <location>
        <begin position="1"/>
        <end position="11"/>
    </location>
</feature>
<dbReference type="Gene3D" id="1.10.10.10">
    <property type="entry name" value="Winged helix-like DNA-binding domain superfamily/Winged helix DNA-binding domain"/>
    <property type="match status" value="1"/>
</dbReference>
<dbReference type="InterPro" id="IPR036390">
    <property type="entry name" value="WH_DNA-bd_sf"/>
</dbReference>
<evidence type="ECO:0000256" key="6">
    <source>
        <dbReference type="PROSITE-ProRule" id="PRU00289"/>
    </source>
</evidence>
<evidence type="ECO:0000259" key="8">
    <source>
        <dbReference type="PROSITE" id="PS50901"/>
    </source>
</evidence>
<dbReference type="InterPro" id="IPR036388">
    <property type="entry name" value="WH-like_DNA-bd_sf"/>
</dbReference>
<gene>
    <name evidence="9" type="ORF">HMI01_25580</name>
    <name evidence="10" type="ORF">SAMN05421668_1346</name>
</gene>
<dbReference type="SMART" id="SM00382">
    <property type="entry name" value="AAA"/>
    <property type="match status" value="1"/>
</dbReference>
<evidence type="ECO:0000313" key="12">
    <source>
        <dbReference type="Proteomes" id="UP000321773"/>
    </source>
</evidence>
<feature type="region of interest" description="Disordered" evidence="7">
    <location>
        <begin position="64"/>
        <end position="102"/>
    </location>
</feature>
<proteinExistence type="inferred from homology"/>
<protein>
    <submittedName>
        <fullName evidence="10">DNA segregation ATPase FtsK/SpoIIIE, S-DNA-T family</fullName>
    </submittedName>
    <submittedName>
        <fullName evidence="9">DNA translocase FtsK</fullName>
    </submittedName>
</protein>
<evidence type="ECO:0000256" key="7">
    <source>
        <dbReference type="SAM" id="MobiDB-lite"/>
    </source>
</evidence>
<dbReference type="InterPro" id="IPR002543">
    <property type="entry name" value="FtsK_dom"/>
</dbReference>
<comment type="similarity">
    <text evidence="1">Belongs to the FtsK/SpoIIIE/SftA family.</text>
</comment>
<dbReference type="GO" id="GO:0003677">
    <property type="term" value="F:DNA binding"/>
    <property type="evidence" value="ECO:0007669"/>
    <property type="project" value="UniProtKB-KW"/>
</dbReference>
<feature type="region of interest" description="Disordered" evidence="7">
    <location>
        <begin position="309"/>
        <end position="337"/>
    </location>
</feature>
<dbReference type="Pfam" id="PF17854">
    <property type="entry name" value="FtsK_alpha"/>
    <property type="match status" value="1"/>
</dbReference>
<evidence type="ECO:0000256" key="1">
    <source>
        <dbReference type="ARBA" id="ARBA00006474"/>
    </source>
</evidence>
<evidence type="ECO:0000313" key="9">
    <source>
        <dbReference type="EMBL" id="GEM05570.1"/>
    </source>
</evidence>
<dbReference type="Pfam" id="PF01580">
    <property type="entry name" value="FtsK_SpoIIIE"/>
    <property type="match status" value="1"/>
</dbReference>
<dbReference type="EMBL" id="BJWJ01000040">
    <property type="protein sequence ID" value="GEM05570.1"/>
    <property type="molecule type" value="Genomic_DNA"/>
</dbReference>
<dbReference type="OrthoDB" id="9807790at2"/>
<dbReference type="Proteomes" id="UP000321773">
    <property type="component" value="Unassembled WGS sequence"/>
</dbReference>
<reference evidence="9 12" key="2">
    <citation type="submission" date="2019-07" db="EMBL/GenBank/DDBJ databases">
        <title>Whole genome shotgun sequence of Halolactibacillus miurensis NBRC 100873.</title>
        <authorList>
            <person name="Hosoyama A."/>
            <person name="Uohara A."/>
            <person name="Ohji S."/>
            <person name="Ichikawa N."/>
        </authorList>
    </citation>
    <scope>NUCLEOTIDE SEQUENCE [LARGE SCALE GENOMIC DNA]</scope>
    <source>
        <strain evidence="9 12">NBRC 100873</strain>
    </source>
</reference>
<dbReference type="GO" id="GO:0007059">
    <property type="term" value="P:chromosome segregation"/>
    <property type="evidence" value="ECO:0007669"/>
    <property type="project" value="UniProtKB-KW"/>
</dbReference>
<reference evidence="10 11" key="1">
    <citation type="submission" date="2016-10" db="EMBL/GenBank/DDBJ databases">
        <authorList>
            <person name="de Groot N.N."/>
        </authorList>
    </citation>
    <scope>NUCLEOTIDE SEQUENCE [LARGE SCALE GENOMIC DNA]</scope>
    <source>
        <strain evidence="10 11">DSM 17074</strain>
    </source>
</reference>
<evidence type="ECO:0000256" key="2">
    <source>
        <dbReference type="ARBA" id="ARBA00022741"/>
    </source>
</evidence>
<dbReference type="PROSITE" id="PS50901">
    <property type="entry name" value="FTSK"/>
    <property type="match status" value="1"/>
</dbReference>
<dbReference type="Proteomes" id="UP000199139">
    <property type="component" value="Unassembled WGS sequence"/>
</dbReference>
<feature type="domain" description="FtsK" evidence="8">
    <location>
        <begin position="490"/>
        <end position="680"/>
    </location>
</feature>
<dbReference type="InterPro" id="IPR050206">
    <property type="entry name" value="FtsK/SpoIIIE/SftA"/>
</dbReference>
<dbReference type="PANTHER" id="PTHR22683">
    <property type="entry name" value="SPORULATION PROTEIN RELATED"/>
    <property type="match status" value="1"/>
</dbReference>
<evidence type="ECO:0000313" key="11">
    <source>
        <dbReference type="Proteomes" id="UP000199139"/>
    </source>
</evidence>
<dbReference type="Pfam" id="PF09397">
    <property type="entry name" value="FtsK_gamma"/>
    <property type="match status" value="1"/>
</dbReference>
<organism evidence="10 11">
    <name type="scientific">Halolactibacillus miurensis</name>
    <dbReference type="NCBI Taxonomy" id="306541"/>
    <lineage>
        <taxon>Bacteria</taxon>
        <taxon>Bacillati</taxon>
        <taxon>Bacillota</taxon>
        <taxon>Bacilli</taxon>
        <taxon>Bacillales</taxon>
        <taxon>Bacillaceae</taxon>
        <taxon>Halolactibacillus</taxon>
    </lineage>
</organism>
<evidence type="ECO:0000256" key="5">
    <source>
        <dbReference type="ARBA" id="ARBA00023125"/>
    </source>
</evidence>
<keyword evidence="12" id="KW-1185">Reference proteome</keyword>
<dbReference type="RefSeq" id="WP_062323116.1">
    <property type="nucleotide sequence ID" value="NZ_BJWJ01000040.1"/>
</dbReference>
<dbReference type="AlphaFoldDB" id="A0A1I6UVG7"/>
<feature type="region of interest" description="Disordered" evidence="7">
    <location>
        <begin position="231"/>
        <end position="264"/>
    </location>
</feature>
<dbReference type="CDD" id="cd01127">
    <property type="entry name" value="TrwB_TraG_TraD_VirD4"/>
    <property type="match status" value="1"/>
</dbReference>
<dbReference type="SUPFAM" id="SSF46785">
    <property type="entry name" value="Winged helix' DNA-binding domain"/>
    <property type="match status" value="1"/>
</dbReference>
<evidence type="ECO:0000256" key="3">
    <source>
        <dbReference type="ARBA" id="ARBA00022829"/>
    </source>
</evidence>
<dbReference type="InterPro" id="IPR041027">
    <property type="entry name" value="FtsK_alpha"/>
</dbReference>
<feature type="compositionally biased region" description="Basic and acidic residues" evidence="7">
    <location>
        <begin position="26"/>
        <end position="35"/>
    </location>
</feature>
<feature type="compositionally biased region" description="Basic and acidic residues" evidence="7">
    <location>
        <begin position="322"/>
        <end position="337"/>
    </location>
</feature>
<dbReference type="InterPro" id="IPR003593">
    <property type="entry name" value="AAA+_ATPase"/>
</dbReference>
<dbReference type="SMART" id="SM00843">
    <property type="entry name" value="Ftsk_gamma"/>
    <property type="match status" value="1"/>
</dbReference>
<dbReference type="GO" id="GO:0005524">
    <property type="term" value="F:ATP binding"/>
    <property type="evidence" value="ECO:0007669"/>
    <property type="project" value="UniProtKB-UniRule"/>
</dbReference>
<dbReference type="STRING" id="306541.SAMN05421668_1346"/>
<dbReference type="Gene3D" id="3.40.50.300">
    <property type="entry name" value="P-loop containing nucleotide triphosphate hydrolases"/>
    <property type="match status" value="1"/>
</dbReference>
<keyword evidence="2 6" id="KW-0547">Nucleotide-binding</keyword>
<dbReference type="InterPro" id="IPR027417">
    <property type="entry name" value="P-loop_NTPase"/>
</dbReference>
<dbReference type="EMBL" id="FPAI01000034">
    <property type="protein sequence ID" value="SFT05411.1"/>
    <property type="molecule type" value="Genomic_DNA"/>
</dbReference>
<accession>A0A1I6UVG7</accession>
<dbReference type="Gene3D" id="3.30.980.40">
    <property type="match status" value="1"/>
</dbReference>
<sequence length="824" mass="93385">MWNKFKQHFSHLFHPDDEQGTDEEKDVIHRDEKQVKQKRTPYRKIDTKVTYYYPKEREFKFPVSIDEVGKSRESHRQDMTLDEKEDRKSPKEGSNKPFKVTEIPSPVYGFKKRLQKTAATSETAQIMRQTTDYTSPAYVSNILSEVRRTRGEMSDYAYDRIGQKRQVPVETEDVSRLNEKDTQLDVQPSLPEQNEEDRIEGTGVFIREEQEVSNTSIRMEDVNDVNTSNEVNAGKLVSQEDKPTLTQSTPVHQEVSETDEQETVLKRSPVHEPAKREMRKGHTPFNVRMRPSDKKRYYDRLKQQEQINNQEKTKNQTRTAVARHDQHLDQVSHQSVEKRAMPNNDLPLTVEKSTIQALPLHLLNDPVVSANEDDTFIREQSTRLIEALSQFNVRAEVVNVMQGPSVTRFEIKPETGVKVSKVKNLSDDLKLSLAAKDIRIEAPIPGKHAIGIEVPNDATRPVMLSEILASATFQQASSPLTVGLGLDISGEAIVTDLQKMPHGLIAGATGSGKSVCINTILLSLLYKATPEEVRLLLIDPKMVELQPYNALPHLVSPVITDVKAATQALKWAVEEMERRYQQFVESGARDLSRYNEKMRQSGQATLPMIVIVIDELADLMMAAPQDVEDAICRIAQKARAAGIHLLLATQRPSVDVVTGLIKSNIPSRIAFSVASQVDSRTMIDTAGAERLLGKGDMLFVENGARHPVRIQGAYVSDDEIERVTRYLKQQSQPNYLFEQEELLQSIEQEEMTDELYDEALNFVSENETISTSLLQRRFKIGYNRAARIIDSLENQGIVSGQNGSKPRTILVSKEELTHLRQTER</sequence>
<feature type="region of interest" description="Disordered" evidence="7">
    <location>
        <begin position="1"/>
        <end position="40"/>
    </location>
</feature>
<feature type="binding site" evidence="6">
    <location>
        <begin position="507"/>
        <end position="514"/>
    </location>
    <ligand>
        <name>ATP</name>
        <dbReference type="ChEBI" id="CHEBI:30616"/>
    </ligand>
</feature>
<dbReference type="InterPro" id="IPR018541">
    <property type="entry name" value="Ftsk_gamma"/>
</dbReference>
<dbReference type="PANTHER" id="PTHR22683:SF42">
    <property type="entry name" value="DNA TRANSLOCASE SFTA"/>
    <property type="match status" value="1"/>
</dbReference>
<dbReference type="SUPFAM" id="SSF52540">
    <property type="entry name" value="P-loop containing nucleoside triphosphate hydrolases"/>
    <property type="match status" value="1"/>
</dbReference>
<keyword evidence="5" id="KW-0238">DNA-binding</keyword>
<evidence type="ECO:0000256" key="4">
    <source>
        <dbReference type="ARBA" id="ARBA00022840"/>
    </source>
</evidence>
<evidence type="ECO:0000313" key="10">
    <source>
        <dbReference type="EMBL" id="SFT05411.1"/>
    </source>
</evidence>
<keyword evidence="4 6" id="KW-0067">ATP-binding</keyword>
<name>A0A1I6UVG7_9BACI</name>
<feature type="compositionally biased region" description="Basic and acidic residues" evidence="7">
    <location>
        <begin position="67"/>
        <end position="94"/>
    </location>
</feature>